<keyword evidence="3" id="KW-1185">Reference proteome</keyword>
<feature type="domain" description="DUF4434" evidence="1">
    <location>
        <begin position="52"/>
        <end position="313"/>
    </location>
</feature>
<dbReference type="RefSeq" id="WP_202104368.1">
    <property type="nucleotide sequence ID" value="NZ_JAERTY010000010.1"/>
</dbReference>
<dbReference type="SUPFAM" id="SSF51445">
    <property type="entry name" value="(Trans)glycosidases"/>
    <property type="match status" value="1"/>
</dbReference>
<reference evidence="2 3" key="1">
    <citation type="submission" date="2021-01" db="EMBL/GenBank/DDBJ databases">
        <title>C459-1 draft genome sequence.</title>
        <authorList>
            <person name="Zhang X.-F."/>
        </authorList>
    </citation>
    <scope>NUCLEOTIDE SEQUENCE [LARGE SCALE GENOMIC DNA]</scope>
    <source>
        <strain evidence="3">C459-1</strain>
    </source>
</reference>
<accession>A0ABS1R7I1</accession>
<comment type="caution">
    <text evidence="2">The sequence shown here is derived from an EMBL/GenBank/DDBJ whole genome shotgun (WGS) entry which is preliminary data.</text>
</comment>
<dbReference type="EMBL" id="JAERTY010000010">
    <property type="protein sequence ID" value="MBL1410676.1"/>
    <property type="molecule type" value="Genomic_DNA"/>
</dbReference>
<sequence>MNRIHQILLFAVALSFTKYVVGQTKPVCGTWVNLPYQDVRNKYMNPLYIDHNTAKFWETKIQEQADLGIKYIVIMAVANEGKSYYPSSYMEAAYDATNKSPVDAILETASKNGMKVFMSSGWAVDQDDNLKDPKIRAMQIKIMEEIASLYTYHAAFYGWYLPVEDSMEPILSDHAVDAVNFLTQKARSLTPDKVIMISPYGICNAELDNPAFARQIKRLNVDIIAYQDEVGCVREPQPLPRMKENFKKLGEIHKGTNIQFWANVESFTWEEGDNSRESALIPAAFPRYLAQMTAATEAGAAEIISFSTYGIYEKANSLFPIGQPTYSNLVTDQYNDWRSGHDKWKLLESTFRNAKLSTSKISTVVSSGKQYASLYNGVFAEENSKDDRWVRLGNNQVRLTISLSGKQKVNSVALRFLNYKPDHIALPQFVHLSVINDKGVTTRIKTIQLDQFPNNRFDAWIDLALFNDLKLETDKVQVDIDAYEGQQICCDEILINPKY</sequence>
<evidence type="ECO:0000313" key="2">
    <source>
        <dbReference type="EMBL" id="MBL1410676.1"/>
    </source>
</evidence>
<gene>
    <name evidence="2" type="ORF">JKG61_18095</name>
</gene>
<dbReference type="InterPro" id="IPR017853">
    <property type="entry name" value="GH"/>
</dbReference>
<dbReference type="InterPro" id="IPR027849">
    <property type="entry name" value="DUF4434"/>
</dbReference>
<protein>
    <submittedName>
        <fullName evidence="2">DUF4434 domain-containing protein</fullName>
    </submittedName>
</protein>
<name>A0ABS1R7I1_9SPHI</name>
<dbReference type="Gene3D" id="3.20.20.80">
    <property type="entry name" value="Glycosidases"/>
    <property type="match status" value="1"/>
</dbReference>
<dbReference type="Pfam" id="PF14488">
    <property type="entry name" value="DUF4434"/>
    <property type="match status" value="1"/>
</dbReference>
<dbReference type="Proteomes" id="UP000625283">
    <property type="component" value="Unassembled WGS sequence"/>
</dbReference>
<organism evidence="2 3">
    <name type="scientific">Sphingobacterium faecale</name>
    <dbReference type="NCBI Taxonomy" id="2803775"/>
    <lineage>
        <taxon>Bacteria</taxon>
        <taxon>Pseudomonadati</taxon>
        <taxon>Bacteroidota</taxon>
        <taxon>Sphingobacteriia</taxon>
        <taxon>Sphingobacteriales</taxon>
        <taxon>Sphingobacteriaceae</taxon>
        <taxon>Sphingobacterium</taxon>
    </lineage>
</organism>
<evidence type="ECO:0000313" key="3">
    <source>
        <dbReference type="Proteomes" id="UP000625283"/>
    </source>
</evidence>
<evidence type="ECO:0000259" key="1">
    <source>
        <dbReference type="Pfam" id="PF14488"/>
    </source>
</evidence>
<proteinExistence type="predicted"/>